<protein>
    <submittedName>
        <fullName evidence="3">Tyrosine-type recombinase/integrase</fullName>
    </submittedName>
</protein>
<comment type="caution">
    <text evidence="3">The sequence shown here is derived from an EMBL/GenBank/DDBJ whole genome shotgun (WGS) entry which is preliminary data.</text>
</comment>
<accession>A0AAW5KNC5</accession>
<evidence type="ECO:0000256" key="1">
    <source>
        <dbReference type="ARBA" id="ARBA00023172"/>
    </source>
</evidence>
<dbReference type="GO" id="GO:0015074">
    <property type="term" value="P:DNA integration"/>
    <property type="evidence" value="ECO:0007669"/>
    <property type="project" value="InterPro"/>
</dbReference>
<dbReference type="PROSITE" id="PS51898">
    <property type="entry name" value="TYR_RECOMBINASE"/>
    <property type="match status" value="1"/>
</dbReference>
<dbReference type="Proteomes" id="UP001206236">
    <property type="component" value="Unassembled WGS sequence"/>
</dbReference>
<evidence type="ECO:0000313" key="3">
    <source>
        <dbReference type="EMBL" id="MCQ5153483.1"/>
    </source>
</evidence>
<dbReference type="RefSeq" id="WP_117856691.1">
    <property type="nucleotide sequence ID" value="NZ_DAWBEB010000133.1"/>
</dbReference>
<feature type="domain" description="Tyr recombinase" evidence="2">
    <location>
        <begin position="1"/>
        <end position="82"/>
    </location>
</feature>
<dbReference type="InterPro" id="IPR002104">
    <property type="entry name" value="Integrase_catalytic"/>
</dbReference>
<keyword evidence="1" id="KW-0233">DNA recombination</keyword>
<dbReference type="GO" id="GO:0006310">
    <property type="term" value="P:DNA recombination"/>
    <property type="evidence" value="ECO:0007669"/>
    <property type="project" value="UniProtKB-KW"/>
</dbReference>
<reference evidence="3" key="1">
    <citation type="submission" date="2022-06" db="EMBL/GenBank/DDBJ databases">
        <title>Isolation of gut microbiota from human fecal samples.</title>
        <authorList>
            <person name="Pamer E.G."/>
            <person name="Barat B."/>
            <person name="Waligurski E."/>
            <person name="Medina S."/>
            <person name="Paddock L."/>
            <person name="Mostad J."/>
        </authorList>
    </citation>
    <scope>NUCLEOTIDE SEQUENCE</scope>
    <source>
        <strain evidence="3">DFI.5.57</strain>
    </source>
</reference>
<dbReference type="InterPro" id="IPR013762">
    <property type="entry name" value="Integrase-like_cat_sf"/>
</dbReference>
<organism evidence="3 4">
    <name type="scientific">Ruminococcus bicirculans</name>
    <name type="common">ex Wegman et al. 2014</name>
    <dbReference type="NCBI Taxonomy" id="1160721"/>
    <lineage>
        <taxon>Bacteria</taxon>
        <taxon>Bacillati</taxon>
        <taxon>Bacillota</taxon>
        <taxon>Clostridia</taxon>
        <taxon>Eubacteriales</taxon>
        <taxon>Oscillospiraceae</taxon>
        <taxon>Ruminococcus</taxon>
    </lineage>
</organism>
<sequence length="88" mass="10203">MNFWSKHLLFSPRTVGSQERRTVKVHSQNVNFHLLRHTYATVCIENGFDAKTVSELLGHSNVNITLNRYVHSSLDTKKKYVEKLNFVA</sequence>
<dbReference type="EMBL" id="JANGCN010000019">
    <property type="protein sequence ID" value="MCQ5153483.1"/>
    <property type="molecule type" value="Genomic_DNA"/>
</dbReference>
<proteinExistence type="predicted"/>
<evidence type="ECO:0000313" key="4">
    <source>
        <dbReference type="Proteomes" id="UP001206236"/>
    </source>
</evidence>
<gene>
    <name evidence="3" type="ORF">NE632_09190</name>
</gene>
<dbReference type="SUPFAM" id="SSF56349">
    <property type="entry name" value="DNA breaking-rejoining enzymes"/>
    <property type="match status" value="1"/>
</dbReference>
<evidence type="ECO:0000259" key="2">
    <source>
        <dbReference type="PROSITE" id="PS51898"/>
    </source>
</evidence>
<dbReference type="Pfam" id="PF00589">
    <property type="entry name" value="Phage_integrase"/>
    <property type="match status" value="1"/>
</dbReference>
<dbReference type="AlphaFoldDB" id="A0AAW5KNC5"/>
<name>A0AAW5KNC5_9FIRM</name>
<dbReference type="InterPro" id="IPR011010">
    <property type="entry name" value="DNA_brk_join_enz"/>
</dbReference>
<dbReference type="Gene3D" id="1.10.443.10">
    <property type="entry name" value="Intergrase catalytic core"/>
    <property type="match status" value="1"/>
</dbReference>
<dbReference type="GO" id="GO:0003677">
    <property type="term" value="F:DNA binding"/>
    <property type="evidence" value="ECO:0007669"/>
    <property type="project" value="InterPro"/>
</dbReference>